<proteinExistence type="predicted"/>
<name>A0ABV8PUX9_9BACT</name>
<dbReference type="InterPro" id="IPR009061">
    <property type="entry name" value="DNA-bd_dom_put_sf"/>
</dbReference>
<dbReference type="PANTHER" id="PTHR34585">
    <property type="match status" value="1"/>
</dbReference>
<dbReference type="Pfam" id="PF12728">
    <property type="entry name" value="HTH_17"/>
    <property type="match status" value="1"/>
</dbReference>
<feature type="domain" description="Helix-turn-helix" evidence="1">
    <location>
        <begin position="36"/>
        <end position="85"/>
    </location>
</feature>
<dbReference type="InterPro" id="IPR041657">
    <property type="entry name" value="HTH_17"/>
</dbReference>
<sequence>MQGNIIISVPLVDFISQIEQTVRKVLSEREIQQDKLLSSEEVMQLFSISTTTLQKWRNDGKIPFTRIDNKIFYSKTEVLEALKTRQVLPIKL</sequence>
<evidence type="ECO:0000259" key="1">
    <source>
        <dbReference type="Pfam" id="PF12728"/>
    </source>
</evidence>
<dbReference type="RefSeq" id="WP_379012348.1">
    <property type="nucleotide sequence ID" value="NZ_JBHSDC010000002.1"/>
</dbReference>
<reference evidence="3" key="1">
    <citation type="journal article" date="2019" name="Int. J. Syst. Evol. Microbiol.">
        <title>The Global Catalogue of Microorganisms (GCM) 10K type strain sequencing project: providing services to taxonomists for standard genome sequencing and annotation.</title>
        <authorList>
            <consortium name="The Broad Institute Genomics Platform"/>
            <consortium name="The Broad Institute Genome Sequencing Center for Infectious Disease"/>
            <person name="Wu L."/>
            <person name="Ma J."/>
        </authorList>
    </citation>
    <scope>NUCLEOTIDE SEQUENCE [LARGE SCALE GENOMIC DNA]</scope>
    <source>
        <strain evidence="3">CECT 8010</strain>
    </source>
</reference>
<keyword evidence="3" id="KW-1185">Reference proteome</keyword>
<evidence type="ECO:0000313" key="3">
    <source>
        <dbReference type="Proteomes" id="UP001595906"/>
    </source>
</evidence>
<dbReference type="PANTHER" id="PTHR34585:SF22">
    <property type="entry name" value="HELIX-TURN-HELIX DOMAIN-CONTAINING PROTEIN"/>
    <property type="match status" value="1"/>
</dbReference>
<dbReference type="Proteomes" id="UP001595906">
    <property type="component" value="Unassembled WGS sequence"/>
</dbReference>
<evidence type="ECO:0000313" key="2">
    <source>
        <dbReference type="EMBL" id="MFC4230963.1"/>
    </source>
</evidence>
<protein>
    <submittedName>
        <fullName evidence="2">Helix-turn-helix domain-containing protein</fullName>
    </submittedName>
</protein>
<dbReference type="SUPFAM" id="SSF46955">
    <property type="entry name" value="Putative DNA-binding domain"/>
    <property type="match status" value="1"/>
</dbReference>
<dbReference type="EMBL" id="JBHSDC010000002">
    <property type="protein sequence ID" value="MFC4230963.1"/>
    <property type="molecule type" value="Genomic_DNA"/>
</dbReference>
<comment type="caution">
    <text evidence="2">The sequence shown here is derived from an EMBL/GenBank/DDBJ whole genome shotgun (WGS) entry which is preliminary data.</text>
</comment>
<gene>
    <name evidence="2" type="ORF">ACFOW1_03615</name>
</gene>
<organism evidence="2 3">
    <name type="scientific">Parasediminibacterium paludis</name>
    <dbReference type="NCBI Taxonomy" id="908966"/>
    <lineage>
        <taxon>Bacteria</taxon>
        <taxon>Pseudomonadati</taxon>
        <taxon>Bacteroidota</taxon>
        <taxon>Chitinophagia</taxon>
        <taxon>Chitinophagales</taxon>
        <taxon>Chitinophagaceae</taxon>
        <taxon>Parasediminibacterium</taxon>
    </lineage>
</organism>
<accession>A0ABV8PUX9</accession>